<gene>
    <name evidence="2" type="ORF">JTE90_007144</name>
</gene>
<feature type="region of interest" description="Disordered" evidence="1">
    <location>
        <begin position="72"/>
        <end position="98"/>
    </location>
</feature>
<evidence type="ECO:0000256" key="1">
    <source>
        <dbReference type="SAM" id="MobiDB-lite"/>
    </source>
</evidence>
<evidence type="ECO:0000313" key="3">
    <source>
        <dbReference type="Proteomes" id="UP000827092"/>
    </source>
</evidence>
<accession>A0AAV6TGS8</accession>
<dbReference type="Proteomes" id="UP000827092">
    <property type="component" value="Unassembled WGS sequence"/>
</dbReference>
<reference evidence="2 3" key="1">
    <citation type="journal article" date="2022" name="Nat. Ecol. Evol.">
        <title>A masculinizing supergene underlies an exaggerated male reproductive morph in a spider.</title>
        <authorList>
            <person name="Hendrickx F."/>
            <person name="De Corte Z."/>
            <person name="Sonet G."/>
            <person name="Van Belleghem S.M."/>
            <person name="Kostlbacher S."/>
            <person name="Vangestel C."/>
        </authorList>
    </citation>
    <scope>NUCLEOTIDE SEQUENCE [LARGE SCALE GENOMIC DNA]</scope>
    <source>
        <strain evidence="2">W744_W776</strain>
    </source>
</reference>
<evidence type="ECO:0000313" key="2">
    <source>
        <dbReference type="EMBL" id="KAG8171049.1"/>
    </source>
</evidence>
<keyword evidence="3" id="KW-1185">Reference proteome</keyword>
<organism evidence="2 3">
    <name type="scientific">Oedothorax gibbosus</name>
    <dbReference type="NCBI Taxonomy" id="931172"/>
    <lineage>
        <taxon>Eukaryota</taxon>
        <taxon>Metazoa</taxon>
        <taxon>Ecdysozoa</taxon>
        <taxon>Arthropoda</taxon>
        <taxon>Chelicerata</taxon>
        <taxon>Arachnida</taxon>
        <taxon>Araneae</taxon>
        <taxon>Araneomorphae</taxon>
        <taxon>Entelegynae</taxon>
        <taxon>Araneoidea</taxon>
        <taxon>Linyphiidae</taxon>
        <taxon>Erigoninae</taxon>
        <taxon>Oedothorax</taxon>
    </lineage>
</organism>
<name>A0AAV6TGS8_9ARAC</name>
<dbReference type="EMBL" id="JAFNEN010004531">
    <property type="protein sequence ID" value="KAG8171049.1"/>
    <property type="molecule type" value="Genomic_DNA"/>
</dbReference>
<dbReference type="AlphaFoldDB" id="A0AAV6TGS8"/>
<comment type="caution">
    <text evidence="2">The sequence shown here is derived from an EMBL/GenBank/DDBJ whole genome shotgun (WGS) entry which is preliminary data.</text>
</comment>
<proteinExistence type="predicted"/>
<protein>
    <submittedName>
        <fullName evidence="2">Uncharacterized protein</fullName>
    </submittedName>
</protein>
<sequence length="235" mass="25717">MKAGFSLTVKGPPPHLYYTSPVSSQTQTIQGLRPETKINTISSDFQRANRGAPDTARDAVFLREQRPYLRTSRFPGTRTLQRKDNSSPGPPSTPPSFGCVTALGPEGPISVSGLGNINPFPFGRQRDKHEACVCVWADAAWEKGFSPTPFKNPLTHVKMLFTWNPSPASVLKVSFLVFATTTKICTGGGSGAGSPRPLQRTPPRPSYSLRVNLTREALPKTARYRPNVELPHFRG</sequence>